<name>A0A4R6VFB9_9PSEU</name>
<organism evidence="1 2">
    <name type="scientific">Actinomycetospora succinea</name>
    <dbReference type="NCBI Taxonomy" id="663603"/>
    <lineage>
        <taxon>Bacteria</taxon>
        <taxon>Bacillati</taxon>
        <taxon>Actinomycetota</taxon>
        <taxon>Actinomycetes</taxon>
        <taxon>Pseudonocardiales</taxon>
        <taxon>Pseudonocardiaceae</taxon>
        <taxon>Actinomycetospora</taxon>
    </lineage>
</organism>
<dbReference type="Proteomes" id="UP000295705">
    <property type="component" value="Unassembled WGS sequence"/>
</dbReference>
<reference evidence="1 2" key="1">
    <citation type="submission" date="2019-03" db="EMBL/GenBank/DDBJ databases">
        <title>Genomic Encyclopedia of Type Strains, Phase IV (KMG-IV): sequencing the most valuable type-strain genomes for metagenomic binning, comparative biology and taxonomic classification.</title>
        <authorList>
            <person name="Goeker M."/>
        </authorList>
    </citation>
    <scope>NUCLEOTIDE SEQUENCE [LARGE SCALE GENOMIC DNA]</scope>
    <source>
        <strain evidence="1 2">DSM 45775</strain>
    </source>
</reference>
<dbReference type="EMBL" id="SNYO01000005">
    <property type="protein sequence ID" value="TDQ55817.1"/>
    <property type="molecule type" value="Genomic_DNA"/>
</dbReference>
<evidence type="ECO:0000313" key="2">
    <source>
        <dbReference type="Proteomes" id="UP000295705"/>
    </source>
</evidence>
<accession>A0A4R6VFB9</accession>
<keyword evidence="2" id="KW-1185">Reference proteome</keyword>
<comment type="caution">
    <text evidence="1">The sequence shown here is derived from an EMBL/GenBank/DDBJ whole genome shotgun (WGS) entry which is preliminary data.</text>
</comment>
<gene>
    <name evidence="1" type="ORF">EV188_105215</name>
</gene>
<dbReference type="RefSeq" id="WP_133827976.1">
    <property type="nucleotide sequence ID" value="NZ_BAABHR010000072.1"/>
</dbReference>
<dbReference type="AlphaFoldDB" id="A0A4R6VFB9"/>
<evidence type="ECO:0000313" key="1">
    <source>
        <dbReference type="EMBL" id="TDQ55817.1"/>
    </source>
</evidence>
<proteinExistence type="predicted"/>
<dbReference type="OrthoDB" id="9810277at2"/>
<protein>
    <submittedName>
        <fullName evidence="1">Uncharacterized protein</fullName>
    </submittedName>
</protein>
<sequence length="154" mass="16983">MTTTAPDTIVTRSRRALGVAAERWWAPLRRGPGAVRHSVAGQRRHAIHARWRDAVAEIGLSERMYLSGRVHRVEPRITQVVLGRSERFTIRLGAGQTFDDVATHGKAIARAFEVPRIRLTELADDLLEIELLPSAASVPARPTAAMLRRPAVAA</sequence>